<keyword evidence="2" id="KW-1185">Reference proteome</keyword>
<dbReference type="PANTHER" id="PTHR37984">
    <property type="entry name" value="PROTEIN CBG26694"/>
    <property type="match status" value="1"/>
</dbReference>
<protein>
    <recommendedName>
        <fullName evidence="3">Reverse transcriptase/retrotransposon-derived protein RNase H-like domain-containing protein</fullName>
    </recommendedName>
</protein>
<sequence length="172" mass="19283">MPDYQQFKDQYQCRMATTALGKIRNETVTSLKALFADLFSPRVGRCTKTKAKLVLKPDATPMYRQGRPVLFASQSAVDAEIDRLLNEGVLSAIHHSNWAPATVVVKKSSGATWIRADFSTGLNDALMLHQHPLPTAEEVFTNLNGGQLFSKSISPTPIYRWKWMKTQRNSSQ</sequence>
<dbReference type="Gene3D" id="3.30.70.270">
    <property type="match status" value="1"/>
</dbReference>
<evidence type="ECO:0000313" key="1">
    <source>
        <dbReference type="EMBL" id="KIH56792.1"/>
    </source>
</evidence>
<dbReference type="OrthoDB" id="5843452at2759"/>
<reference evidence="1 2" key="1">
    <citation type="submission" date="2013-12" db="EMBL/GenBank/DDBJ databases">
        <title>Draft genome of the parsitic nematode Ancylostoma duodenale.</title>
        <authorList>
            <person name="Mitreva M."/>
        </authorList>
    </citation>
    <scope>NUCLEOTIDE SEQUENCE [LARGE SCALE GENOMIC DNA]</scope>
    <source>
        <strain evidence="1 2">Zhejiang</strain>
    </source>
</reference>
<dbReference type="EMBL" id="KN735257">
    <property type="protein sequence ID" value="KIH56792.1"/>
    <property type="molecule type" value="Genomic_DNA"/>
</dbReference>
<evidence type="ECO:0000313" key="2">
    <source>
        <dbReference type="Proteomes" id="UP000054047"/>
    </source>
</evidence>
<dbReference type="AlphaFoldDB" id="A0A0C2D425"/>
<organism evidence="1 2">
    <name type="scientific">Ancylostoma duodenale</name>
    <dbReference type="NCBI Taxonomy" id="51022"/>
    <lineage>
        <taxon>Eukaryota</taxon>
        <taxon>Metazoa</taxon>
        <taxon>Ecdysozoa</taxon>
        <taxon>Nematoda</taxon>
        <taxon>Chromadorea</taxon>
        <taxon>Rhabditida</taxon>
        <taxon>Rhabditina</taxon>
        <taxon>Rhabditomorpha</taxon>
        <taxon>Strongyloidea</taxon>
        <taxon>Ancylostomatidae</taxon>
        <taxon>Ancylostomatinae</taxon>
        <taxon>Ancylostoma</taxon>
    </lineage>
</organism>
<proteinExistence type="predicted"/>
<name>A0A0C2D425_9BILA</name>
<dbReference type="InterPro" id="IPR043502">
    <property type="entry name" value="DNA/RNA_pol_sf"/>
</dbReference>
<dbReference type="PANTHER" id="PTHR37984:SF5">
    <property type="entry name" value="PROTEIN NYNRIN-LIKE"/>
    <property type="match status" value="1"/>
</dbReference>
<dbReference type="InterPro" id="IPR050951">
    <property type="entry name" value="Retrovirus_Pol_polyprotein"/>
</dbReference>
<dbReference type="SUPFAM" id="SSF56672">
    <property type="entry name" value="DNA/RNA polymerases"/>
    <property type="match status" value="1"/>
</dbReference>
<dbReference type="Proteomes" id="UP000054047">
    <property type="component" value="Unassembled WGS sequence"/>
</dbReference>
<accession>A0A0C2D425</accession>
<dbReference type="InterPro" id="IPR043128">
    <property type="entry name" value="Rev_trsase/Diguanyl_cyclase"/>
</dbReference>
<evidence type="ECO:0008006" key="3">
    <source>
        <dbReference type="Google" id="ProtNLM"/>
    </source>
</evidence>
<gene>
    <name evidence="1" type="ORF">ANCDUO_13023</name>
</gene>
<dbReference type="Gene3D" id="3.10.10.10">
    <property type="entry name" value="HIV Type 1 Reverse Transcriptase, subunit A, domain 1"/>
    <property type="match status" value="1"/>
</dbReference>